<dbReference type="Pfam" id="PF13181">
    <property type="entry name" value="TPR_8"/>
    <property type="match status" value="2"/>
</dbReference>
<dbReference type="Gene3D" id="1.25.40.10">
    <property type="entry name" value="Tetratricopeptide repeat domain"/>
    <property type="match status" value="1"/>
</dbReference>
<name>A0A7Z7MV12_9PROT</name>
<feature type="repeat" description="TPR" evidence="1">
    <location>
        <begin position="84"/>
        <end position="117"/>
    </location>
</feature>
<dbReference type="InterPro" id="IPR019734">
    <property type="entry name" value="TPR_rpt"/>
</dbReference>
<keyword evidence="2" id="KW-0732">Signal</keyword>
<sequence length="267" mass="29631">MLPLRHVASSGLSAVVLLLAGCATELAGVERSAEQPVSQQAATSDSQQRAKVHTELGALYLQNANLAVALDEARVALSADPGYAPAYSLMGLTYMQMRENASAEKSFEQALRIAPNDPEINNNFGWFLCQTGREQRSLSYFNIAIKSPLYATPAMPLTNAGICLLRLKDDKGAEEYFMRALKFDPENIRAIFLLADICYRQDRLSAARLHLSELQKLVEPSAELVWLALRIERKSGNRQSEARYAAQLRQDFVGSPEHLKLLQGQYE</sequence>
<dbReference type="PANTHER" id="PTHR12558:SF13">
    <property type="entry name" value="CELL DIVISION CYCLE PROTEIN 27 HOMOLOG"/>
    <property type="match status" value="1"/>
</dbReference>
<feature type="repeat" description="TPR" evidence="1">
    <location>
        <begin position="154"/>
        <end position="187"/>
    </location>
</feature>
<dbReference type="InterPro" id="IPR013360">
    <property type="entry name" value="Pilus_4_PilW"/>
</dbReference>
<reference evidence="3" key="1">
    <citation type="submission" date="2017-03" db="EMBL/GenBank/DDBJ databases">
        <authorList>
            <consortium name="AG Boll"/>
        </authorList>
    </citation>
    <scope>NUCLEOTIDE SEQUENCE [LARGE SCALE GENOMIC DNA]</scope>
    <source>
        <strain evidence="3">Chol</strain>
    </source>
</reference>
<dbReference type="NCBIfam" id="TIGR02521">
    <property type="entry name" value="type_IV_pilW"/>
    <property type="match status" value="1"/>
</dbReference>
<dbReference type="PANTHER" id="PTHR12558">
    <property type="entry name" value="CELL DIVISION CYCLE 16,23,27"/>
    <property type="match status" value="1"/>
</dbReference>
<keyword evidence="1" id="KW-0802">TPR repeat</keyword>
<dbReference type="InterPro" id="IPR011990">
    <property type="entry name" value="TPR-like_helical_dom_sf"/>
</dbReference>
<dbReference type="EMBL" id="LT837803">
    <property type="protein sequence ID" value="SMB25473.1"/>
    <property type="molecule type" value="Genomic_DNA"/>
</dbReference>
<dbReference type="PROSITE" id="PS51257">
    <property type="entry name" value="PROKAR_LIPOPROTEIN"/>
    <property type="match status" value="1"/>
</dbReference>
<accession>A0A7Z7MV12</accession>
<dbReference type="PROSITE" id="PS50005">
    <property type="entry name" value="TPR"/>
    <property type="match status" value="3"/>
</dbReference>
<evidence type="ECO:0000313" key="3">
    <source>
        <dbReference type="EMBL" id="SMB25473.1"/>
    </source>
</evidence>
<evidence type="ECO:0000256" key="1">
    <source>
        <dbReference type="PROSITE-ProRule" id="PRU00339"/>
    </source>
</evidence>
<dbReference type="SMART" id="SM00028">
    <property type="entry name" value="TPR"/>
    <property type="match status" value="4"/>
</dbReference>
<feature type="repeat" description="TPR" evidence="1">
    <location>
        <begin position="50"/>
        <end position="83"/>
    </location>
</feature>
<dbReference type="RefSeq" id="WP_154716474.1">
    <property type="nucleotide sequence ID" value="NZ_LT837803.1"/>
</dbReference>
<keyword evidence="4" id="KW-1185">Reference proteome</keyword>
<feature type="signal peptide" evidence="2">
    <location>
        <begin position="1"/>
        <end position="27"/>
    </location>
</feature>
<protein>
    <submittedName>
        <fullName evidence="3">Type IV fimbrial biogenesis protein</fullName>
    </submittedName>
</protein>
<dbReference type="AlphaFoldDB" id="A0A7Z7MV12"/>
<evidence type="ECO:0000313" key="4">
    <source>
        <dbReference type="Proteomes" id="UP000242886"/>
    </source>
</evidence>
<dbReference type="PROSITE" id="PS50293">
    <property type="entry name" value="TPR_REGION"/>
    <property type="match status" value="1"/>
</dbReference>
<feature type="chain" id="PRO_5030779581" evidence="2">
    <location>
        <begin position="28"/>
        <end position="267"/>
    </location>
</feature>
<evidence type="ECO:0000256" key="2">
    <source>
        <dbReference type="SAM" id="SignalP"/>
    </source>
</evidence>
<dbReference type="Proteomes" id="UP000242886">
    <property type="component" value="Chromosome SDENCHOL"/>
</dbReference>
<gene>
    <name evidence="3" type="primary">pilF</name>
    <name evidence="3" type="ORF">SDENCHOL_11272</name>
</gene>
<proteinExistence type="predicted"/>
<organism evidence="3 4">
    <name type="scientific">Sterolibacterium denitrificans</name>
    <dbReference type="NCBI Taxonomy" id="157592"/>
    <lineage>
        <taxon>Bacteria</taxon>
        <taxon>Pseudomonadati</taxon>
        <taxon>Pseudomonadota</taxon>
        <taxon>Betaproteobacteria</taxon>
        <taxon>Nitrosomonadales</taxon>
        <taxon>Sterolibacteriaceae</taxon>
        <taxon>Sterolibacterium</taxon>
    </lineage>
</organism>
<dbReference type="SUPFAM" id="SSF48452">
    <property type="entry name" value="TPR-like"/>
    <property type="match status" value="1"/>
</dbReference>